<feature type="coiled-coil region" evidence="6">
    <location>
        <begin position="662"/>
        <end position="696"/>
    </location>
</feature>
<reference evidence="9 10" key="1">
    <citation type="journal article" date="2022" name="Gigascience">
        <title>A chromosome-level genome assembly and annotation of the desert horned lizard, Phrynosoma platyrhinos, provides insight into chromosomal rearrangements among reptiles.</title>
        <authorList>
            <person name="Koochekian N."/>
            <person name="Ascanio A."/>
            <person name="Farleigh K."/>
            <person name="Card D.C."/>
            <person name="Schield D.R."/>
            <person name="Castoe T.A."/>
            <person name="Jezkova T."/>
        </authorList>
    </citation>
    <scope>NUCLEOTIDE SEQUENCE [LARGE SCALE GENOMIC DNA]</scope>
    <source>
        <strain evidence="9">NK-2021</strain>
    </source>
</reference>
<dbReference type="EMBL" id="JAIPUX010005290">
    <property type="protein sequence ID" value="KAH0617263.1"/>
    <property type="molecule type" value="Genomic_DNA"/>
</dbReference>
<dbReference type="InterPro" id="IPR051952">
    <property type="entry name" value="Golgi-autophagy_related"/>
</dbReference>
<feature type="compositionally biased region" description="Pro residues" evidence="7">
    <location>
        <begin position="612"/>
        <end position="629"/>
    </location>
</feature>
<evidence type="ECO:0000256" key="4">
    <source>
        <dbReference type="ARBA" id="ARBA00023054"/>
    </source>
</evidence>
<evidence type="ECO:0000256" key="5">
    <source>
        <dbReference type="ARBA" id="ARBA00023136"/>
    </source>
</evidence>
<evidence type="ECO:0000256" key="1">
    <source>
        <dbReference type="ARBA" id="ARBA00004184"/>
    </source>
</evidence>
<proteinExistence type="predicted"/>
<organism evidence="9 10">
    <name type="scientific">Phrynosoma platyrhinos</name>
    <name type="common">Desert horned lizard</name>
    <dbReference type="NCBI Taxonomy" id="52577"/>
    <lineage>
        <taxon>Eukaryota</taxon>
        <taxon>Metazoa</taxon>
        <taxon>Chordata</taxon>
        <taxon>Craniata</taxon>
        <taxon>Vertebrata</taxon>
        <taxon>Euteleostomi</taxon>
        <taxon>Lepidosauria</taxon>
        <taxon>Squamata</taxon>
        <taxon>Bifurcata</taxon>
        <taxon>Unidentata</taxon>
        <taxon>Episquamata</taxon>
        <taxon>Toxicofera</taxon>
        <taxon>Iguania</taxon>
        <taxon>Phrynosomatidae</taxon>
        <taxon>Phrynosomatinae</taxon>
        <taxon>Phrynosoma</taxon>
    </lineage>
</organism>
<feature type="region of interest" description="Disordered" evidence="7">
    <location>
        <begin position="273"/>
        <end position="293"/>
    </location>
</feature>
<evidence type="ECO:0000256" key="2">
    <source>
        <dbReference type="ARBA" id="ARBA00004496"/>
    </source>
</evidence>
<feature type="compositionally biased region" description="Basic and acidic residues" evidence="7">
    <location>
        <begin position="83"/>
        <end position="106"/>
    </location>
</feature>
<evidence type="ECO:0000256" key="7">
    <source>
        <dbReference type="SAM" id="MobiDB-lite"/>
    </source>
</evidence>
<feature type="region of interest" description="Disordered" evidence="7">
    <location>
        <begin position="606"/>
        <end position="640"/>
    </location>
</feature>
<keyword evidence="3" id="KW-0963">Cytoplasm</keyword>
<feature type="domain" description="GRIP" evidence="8">
    <location>
        <begin position="715"/>
        <end position="765"/>
    </location>
</feature>
<keyword evidence="5" id="KW-0472">Membrane</keyword>
<evidence type="ECO:0000313" key="10">
    <source>
        <dbReference type="Proteomes" id="UP000826234"/>
    </source>
</evidence>
<dbReference type="SMART" id="SM00755">
    <property type="entry name" value="Grip"/>
    <property type="match status" value="1"/>
</dbReference>
<evidence type="ECO:0000313" key="9">
    <source>
        <dbReference type="EMBL" id="KAH0617263.1"/>
    </source>
</evidence>
<feature type="compositionally biased region" description="Acidic residues" evidence="7">
    <location>
        <begin position="453"/>
        <end position="462"/>
    </location>
</feature>
<evidence type="ECO:0000256" key="6">
    <source>
        <dbReference type="SAM" id="Coils"/>
    </source>
</evidence>
<keyword evidence="4 6" id="KW-0175">Coiled coil</keyword>
<feature type="region of interest" description="Disordered" evidence="7">
    <location>
        <begin position="433"/>
        <end position="466"/>
    </location>
</feature>
<keyword evidence="10" id="KW-1185">Reference proteome</keyword>
<accession>A0ABQ7SIX1</accession>
<feature type="coiled-coil region" evidence="6">
    <location>
        <begin position="35"/>
        <end position="62"/>
    </location>
</feature>
<dbReference type="PANTHER" id="PTHR23157">
    <property type="entry name" value="GRIP AND COILED-COIL DOMAIN-CONTAINING PROTEIN 1"/>
    <property type="match status" value="1"/>
</dbReference>
<evidence type="ECO:0000256" key="3">
    <source>
        <dbReference type="ARBA" id="ARBA00022490"/>
    </source>
</evidence>
<sequence length="780" mass="86158">MEKFGVSFGGGPSRKELLEAVEHQRGQLAHYQARLKDVVQAYKGLLKEKDALEASLKALSLSHQLDASGHESPGQGGCGLDPTEDKSSGGHSKEDGSGPPGRKGDVARPASEEEEEEAAVAVAVAVASAVMEPSPCETEEASGPESGGNGVEACAGAAAGSAAERHILQLKAQLATLTAALATVSQEKSRTEASYQADKRRLKQEMEEAARQAEEERVRLENEAQAAREQLAETKARLLAQQHDRAQEQSDHAIMLRELQRLLQSERALRQEAERGLEESREALAGKASAADRAEEAERRACRLAHEVEELEGELRALREETGRPNPQLQALQAETAHAEERIRAEEQRAASLEAQISEASELLGSYEKAKQRDQLAIQRLRERLAQLDLENKTLALAASGRCPLPDVGLEESSLDVNVLRDRMEKLRGLLRAATKQDPGEGEASPHKREAPVDPEEEEEADGEKVSVAYYQRELKRLKEEFEHYKQEKQQQQNRTAAVAQDGGSVGELAEAQAQLVALREKYVSLRLSHEELARRHQEEAEARRQEAARIQQRHKEELERVRRDSREEALQLEEEVRRQRERALAILAEKDQELDRLRALAWPHSGLPLGGKPPSPPPMAPGPLPPASLSPGPKGPLESLTQALRLSSPGEPPFLLYTEQLARRAVELSALRKEKRRLEGESRRLRECLLAAEERHREEVGALQGHLQKSARDQGREGANLEYLKNVFFRFLTLADGLGRQQTLGAILTVLHFSPEEREAVLSQAGGGGTHSWWPSGKR</sequence>
<comment type="subcellular location">
    <subcellularLocation>
        <location evidence="2">Cytoplasm</location>
    </subcellularLocation>
    <subcellularLocation>
        <location evidence="1">Endomembrane system</location>
        <topology evidence="1">Peripheral membrane protein</topology>
    </subcellularLocation>
</comment>
<feature type="coiled-coil region" evidence="6">
    <location>
        <begin position="468"/>
        <end position="601"/>
    </location>
</feature>
<dbReference type="PANTHER" id="PTHR23157:SF25">
    <property type="entry name" value="GRIP AND COILED-COIL DOMAIN-CONTAINING PROTEIN 1"/>
    <property type="match status" value="1"/>
</dbReference>
<dbReference type="PROSITE" id="PS50913">
    <property type="entry name" value="GRIP"/>
    <property type="match status" value="1"/>
</dbReference>
<protein>
    <recommendedName>
        <fullName evidence="8">GRIP domain-containing protein</fullName>
    </recommendedName>
</protein>
<comment type="caution">
    <text evidence="9">The sequence shown here is derived from an EMBL/GenBank/DDBJ whole genome shotgun (WGS) entry which is preliminary data.</text>
</comment>
<gene>
    <name evidence="9" type="ORF">JD844_029157</name>
</gene>
<dbReference type="Pfam" id="PF01465">
    <property type="entry name" value="GRIP"/>
    <property type="match status" value="1"/>
</dbReference>
<feature type="region of interest" description="Disordered" evidence="7">
    <location>
        <begin position="66"/>
        <end position="120"/>
    </location>
</feature>
<name>A0ABQ7SIX1_PHRPL</name>
<dbReference type="InterPro" id="IPR000237">
    <property type="entry name" value="GRIP_dom"/>
</dbReference>
<dbReference type="Gene3D" id="1.10.220.60">
    <property type="entry name" value="GRIP domain"/>
    <property type="match status" value="1"/>
</dbReference>
<evidence type="ECO:0000259" key="8">
    <source>
        <dbReference type="PROSITE" id="PS50913"/>
    </source>
</evidence>
<dbReference type="Proteomes" id="UP000826234">
    <property type="component" value="Unassembled WGS sequence"/>
</dbReference>